<dbReference type="PATRIC" id="fig|1339350.3.peg.2704"/>
<protein>
    <submittedName>
        <fullName evidence="1">Abi-like family protein</fullName>
    </submittedName>
</protein>
<gene>
    <name evidence="1" type="ORF">M097_2823</name>
</gene>
<comment type="caution">
    <text evidence="1">The sequence shown here is derived from an EMBL/GenBank/DDBJ whole genome shotgun (WGS) entry which is preliminary data.</text>
</comment>
<dbReference type="AlphaFoldDB" id="A0A078R282"/>
<dbReference type="Pfam" id="PF07751">
    <property type="entry name" value="Abi_2"/>
    <property type="match status" value="1"/>
</dbReference>
<dbReference type="InterPro" id="IPR011664">
    <property type="entry name" value="Abi_system_AbiD/AbiF-like"/>
</dbReference>
<reference evidence="1 2" key="1">
    <citation type="submission" date="2014-04" db="EMBL/GenBank/DDBJ databases">
        <authorList>
            <person name="Sears C."/>
            <person name="Carroll K."/>
            <person name="Sack B.R."/>
            <person name="Qadri F."/>
            <person name="Myers L.L."/>
            <person name="Chung G.-T."/>
            <person name="Escheverria P."/>
            <person name="Fraser C.M."/>
            <person name="Sadzewicz L."/>
            <person name="Shefchek K.A."/>
            <person name="Tallon L."/>
            <person name="Das S.P."/>
            <person name="Daugherty S."/>
            <person name="Mongodin E.F."/>
        </authorList>
    </citation>
    <scope>NUCLEOTIDE SEQUENCE [LARGE SCALE GENOMIC DNA]</scope>
    <source>
        <strain evidence="2">3775 SL(B) 10 (iv)</strain>
    </source>
</reference>
<sequence>MYIWLLSFLQIKNKRLPLHQQIPLASRKISVPSGTFLFMGVRYTHQAITTEQQIDILKERGLLIDNVEQTVKVLDTISYFRLAGYWRNFEVDHVTHQFRDGCRFADIIALYSFDKQLRALLFTAIQTIEIAVRTKIIKHFALEFGAFWFMEENHATNETRFAANLAVIRKEVERSHDDFITEHFRKYKEPDLPPVWKTLEVISMGTLSKLYSNFSDATAKHAVAREFGLNHHKFLRSWLECLAVLRNCCAHHSRLSNRVFPVKPKMPERMPNTWIGDFSFREQTLYPQLCCVVYWLNSITPENTFIADFKQLLIKHPSVQTRLLGFPRNWEQEPLWR</sequence>
<name>A0A078R282_PHOVU</name>
<evidence type="ECO:0000313" key="1">
    <source>
        <dbReference type="EMBL" id="KDS29679.1"/>
    </source>
</evidence>
<evidence type="ECO:0000313" key="2">
    <source>
        <dbReference type="Proteomes" id="UP000028134"/>
    </source>
</evidence>
<accession>A0A078R282</accession>
<organism evidence="1 2">
    <name type="scientific">Phocaeicola vulgatus str. 3775 SL</name>
    <name type="common">B</name>
    <name type="synonym">iv</name>
    <dbReference type="NCBI Taxonomy" id="1339350"/>
    <lineage>
        <taxon>Bacteria</taxon>
        <taxon>Pseudomonadati</taxon>
        <taxon>Bacteroidota</taxon>
        <taxon>Bacteroidia</taxon>
        <taxon>Bacteroidales</taxon>
        <taxon>Bacteroidaceae</taxon>
        <taxon>Phocaeicola</taxon>
    </lineage>
</organism>
<dbReference type="Proteomes" id="UP000028134">
    <property type="component" value="Unassembled WGS sequence"/>
</dbReference>
<proteinExistence type="predicted"/>
<dbReference type="EMBL" id="JNHI01000019">
    <property type="protein sequence ID" value="KDS29679.1"/>
    <property type="molecule type" value="Genomic_DNA"/>
</dbReference>